<dbReference type="PANTHER" id="PTHR46696:SF6">
    <property type="entry name" value="P450, PUTATIVE (EUROFUNG)-RELATED"/>
    <property type="match status" value="1"/>
</dbReference>
<protein>
    <recommendedName>
        <fullName evidence="4">Cytochrome P450</fullName>
    </recommendedName>
</protein>
<dbReference type="GO" id="GO:0005506">
    <property type="term" value="F:iron ion binding"/>
    <property type="evidence" value="ECO:0007669"/>
    <property type="project" value="InterPro"/>
</dbReference>
<dbReference type="GO" id="GO:0020037">
    <property type="term" value="F:heme binding"/>
    <property type="evidence" value="ECO:0007669"/>
    <property type="project" value="InterPro"/>
</dbReference>
<dbReference type="EMBL" id="SMBX01000002">
    <property type="protein sequence ID" value="TCV01434.1"/>
    <property type="molecule type" value="Genomic_DNA"/>
</dbReference>
<dbReference type="InterPro" id="IPR001128">
    <property type="entry name" value="Cyt_P450"/>
</dbReference>
<dbReference type="AlphaFoldDB" id="A0A4R3VCS3"/>
<dbReference type="InterPro" id="IPR002397">
    <property type="entry name" value="Cyt_P450_B"/>
</dbReference>
<dbReference type="SUPFAM" id="SSF48264">
    <property type="entry name" value="Cytochrome P450"/>
    <property type="match status" value="1"/>
</dbReference>
<evidence type="ECO:0000256" key="1">
    <source>
        <dbReference type="ARBA" id="ARBA00010617"/>
    </source>
</evidence>
<sequence length="435" mass="47564">MYMAAIHQDTAMSQPLHPEAVPASDGDAAIHSQASQAPCPVGRHAAPSSEIPHWDPRSNAVLQDQIAAYDAMRRTCTLAQSAYGYTSVFHHADVLRVLQDHEAFSNAVSRFPSVPNGMDPPEHTPFRKLIEPYFDRDHMDAFAPRCREISARLVDGLSSGTDIELIGEFAQIFALQIQCAWLGWPSSLHEPLRLWTLKNQAATLSRDHEAQKAVAWEFDGYIRDLLAARRDAGDAAPDDITTHLLRNNALGRLLTEEEIISILRNWTVGELGTIAASIGIIAHYLATHPDVQRQLRDDFSLLPAAIDEILRIHAPLIMNRRVTTRPVELGGYALPAGTRIAILWASANRDEAVFGCPDEFRLDRDPALNLLYGAGVHVCPGAPLARLELLVVTEALLAGTSWLAVSEGRPPAKACLPGSGFSSLFVRIDKAQAAA</sequence>
<dbReference type="PRINTS" id="PR00359">
    <property type="entry name" value="BP450"/>
</dbReference>
<evidence type="ECO:0000313" key="2">
    <source>
        <dbReference type="EMBL" id="TCV01434.1"/>
    </source>
</evidence>
<dbReference type="PANTHER" id="PTHR46696">
    <property type="entry name" value="P450, PUTATIVE (EUROFUNG)-RELATED"/>
    <property type="match status" value="1"/>
</dbReference>
<dbReference type="GO" id="GO:0004497">
    <property type="term" value="F:monooxygenase activity"/>
    <property type="evidence" value="ECO:0007669"/>
    <property type="project" value="InterPro"/>
</dbReference>
<dbReference type="GO" id="GO:0016705">
    <property type="term" value="F:oxidoreductase activity, acting on paired donors, with incorporation or reduction of molecular oxygen"/>
    <property type="evidence" value="ECO:0007669"/>
    <property type="project" value="InterPro"/>
</dbReference>
<dbReference type="CDD" id="cd11079">
    <property type="entry name" value="Cyp_unk"/>
    <property type="match status" value="1"/>
</dbReference>
<evidence type="ECO:0000313" key="3">
    <source>
        <dbReference type="Proteomes" id="UP000294692"/>
    </source>
</evidence>
<dbReference type="Pfam" id="PF00067">
    <property type="entry name" value="p450"/>
    <property type="match status" value="1"/>
</dbReference>
<dbReference type="Gene3D" id="1.10.630.10">
    <property type="entry name" value="Cytochrome P450"/>
    <property type="match status" value="1"/>
</dbReference>
<evidence type="ECO:0008006" key="4">
    <source>
        <dbReference type="Google" id="ProtNLM"/>
    </source>
</evidence>
<gene>
    <name evidence="2" type="ORF">EV686_102146</name>
</gene>
<proteinExistence type="inferred from homology"/>
<dbReference type="InterPro" id="IPR036396">
    <property type="entry name" value="Cyt_P450_sf"/>
</dbReference>
<dbReference type="Proteomes" id="UP000294692">
    <property type="component" value="Unassembled WGS sequence"/>
</dbReference>
<reference evidence="2 3" key="1">
    <citation type="submission" date="2019-03" db="EMBL/GenBank/DDBJ databases">
        <title>Genomic Encyclopedia of Type Strains, Phase IV (KMG-IV): sequencing the most valuable type-strain genomes for metagenomic binning, comparative biology and taxonomic classification.</title>
        <authorList>
            <person name="Goeker M."/>
        </authorList>
    </citation>
    <scope>NUCLEOTIDE SEQUENCE [LARGE SCALE GENOMIC DNA]</scope>
    <source>
        <strain evidence="2 3">DSM 100048</strain>
    </source>
</reference>
<accession>A0A4R3VCS3</accession>
<name>A0A4R3VCS3_9BURK</name>
<comment type="similarity">
    <text evidence="1">Belongs to the cytochrome P450 family.</text>
</comment>
<organism evidence="2 3">
    <name type="scientific">Paracandidimonas soli</name>
    <dbReference type="NCBI Taxonomy" id="1917182"/>
    <lineage>
        <taxon>Bacteria</taxon>
        <taxon>Pseudomonadati</taxon>
        <taxon>Pseudomonadota</taxon>
        <taxon>Betaproteobacteria</taxon>
        <taxon>Burkholderiales</taxon>
        <taxon>Alcaligenaceae</taxon>
        <taxon>Paracandidimonas</taxon>
    </lineage>
</organism>
<keyword evidence="3" id="KW-1185">Reference proteome</keyword>
<comment type="caution">
    <text evidence="2">The sequence shown here is derived from an EMBL/GenBank/DDBJ whole genome shotgun (WGS) entry which is preliminary data.</text>
</comment>
<dbReference type="PRINTS" id="PR00385">
    <property type="entry name" value="P450"/>
</dbReference>